<dbReference type="AlphaFoldDB" id="A0A8K0CSM9"/>
<keyword evidence="2" id="KW-1185">Reference proteome</keyword>
<gene>
    <name evidence="1" type="ORF">ILUMI_14344</name>
</gene>
<feature type="non-terminal residue" evidence="1">
    <location>
        <position position="68"/>
    </location>
</feature>
<dbReference type="Proteomes" id="UP000801492">
    <property type="component" value="Unassembled WGS sequence"/>
</dbReference>
<evidence type="ECO:0000313" key="2">
    <source>
        <dbReference type="Proteomes" id="UP000801492"/>
    </source>
</evidence>
<comment type="caution">
    <text evidence="1">The sequence shown here is derived from an EMBL/GenBank/DDBJ whole genome shotgun (WGS) entry which is preliminary data.</text>
</comment>
<evidence type="ECO:0000313" key="1">
    <source>
        <dbReference type="EMBL" id="KAF2891829.1"/>
    </source>
</evidence>
<reference evidence="1" key="1">
    <citation type="submission" date="2019-08" db="EMBL/GenBank/DDBJ databases">
        <title>The genome of the North American firefly Photinus pyralis.</title>
        <authorList>
            <consortium name="Photinus pyralis genome working group"/>
            <person name="Fallon T.R."/>
            <person name="Sander Lower S.E."/>
            <person name="Weng J.-K."/>
        </authorList>
    </citation>
    <scope>NUCLEOTIDE SEQUENCE</scope>
    <source>
        <strain evidence="1">TRF0915ILg1</strain>
        <tissue evidence="1">Whole body</tissue>
    </source>
</reference>
<protein>
    <submittedName>
        <fullName evidence="1">Uncharacterized protein</fullName>
    </submittedName>
</protein>
<proteinExistence type="predicted"/>
<accession>A0A8K0CSM9</accession>
<dbReference type="EMBL" id="VTPC01021589">
    <property type="protein sequence ID" value="KAF2891829.1"/>
    <property type="molecule type" value="Genomic_DNA"/>
</dbReference>
<organism evidence="1 2">
    <name type="scientific">Ignelater luminosus</name>
    <name type="common">Cucubano</name>
    <name type="synonym">Pyrophorus luminosus</name>
    <dbReference type="NCBI Taxonomy" id="2038154"/>
    <lineage>
        <taxon>Eukaryota</taxon>
        <taxon>Metazoa</taxon>
        <taxon>Ecdysozoa</taxon>
        <taxon>Arthropoda</taxon>
        <taxon>Hexapoda</taxon>
        <taxon>Insecta</taxon>
        <taxon>Pterygota</taxon>
        <taxon>Neoptera</taxon>
        <taxon>Endopterygota</taxon>
        <taxon>Coleoptera</taxon>
        <taxon>Polyphaga</taxon>
        <taxon>Elateriformia</taxon>
        <taxon>Elateroidea</taxon>
        <taxon>Elateridae</taxon>
        <taxon>Agrypninae</taxon>
        <taxon>Pyrophorini</taxon>
        <taxon>Ignelater</taxon>
    </lineage>
</organism>
<name>A0A8K0CSM9_IGNLU</name>
<sequence>MASIIEKSSQMLRIIEEAMKEIVNNSEELERWIKMANSNVRLLNAALKKCKLSLGTKRHVESSIARMK</sequence>